<proteinExistence type="predicted"/>
<sequence>MAYGNLEDLIGAGSLRAIMVVTPPSTRMALGSFESASLMTMTLTSPLPGISLSIIDDDHPKISMLPVAKGPDLKYIPSSSNLDSCSLLPEDFGELKDIWKQCLIGYYFGFYTMATTVTRTWEANRRRKKAKLPGDAIFDLHVLPSNLADSSGSDFFGNKKLGSPSSTSKDRSLPKCAS</sequence>
<comment type="caution">
    <text evidence="1">The sequence shown here is derived from an EMBL/GenBank/DDBJ whole genome shotgun (WGS) entry which is preliminary data.</text>
</comment>
<accession>A0ACC4BWC3</accession>
<reference evidence="1 2" key="1">
    <citation type="journal article" date="2024" name="Plant Biotechnol. J.">
        <title>Genome and CRISPR/Cas9 system of a widespread forest tree (Populus alba) in the world.</title>
        <authorList>
            <person name="Liu Y.J."/>
            <person name="Jiang P.F."/>
            <person name="Han X.M."/>
            <person name="Li X.Y."/>
            <person name="Wang H.M."/>
            <person name="Wang Y.J."/>
            <person name="Wang X.X."/>
            <person name="Zeng Q.Y."/>
        </authorList>
    </citation>
    <scope>NUCLEOTIDE SEQUENCE [LARGE SCALE GENOMIC DNA]</scope>
    <source>
        <strain evidence="2">cv. PAL-ZL1</strain>
    </source>
</reference>
<evidence type="ECO:0000313" key="2">
    <source>
        <dbReference type="Proteomes" id="UP000309997"/>
    </source>
</evidence>
<keyword evidence="2" id="KW-1185">Reference proteome</keyword>
<gene>
    <name evidence="1" type="ORF">D5086_017305</name>
</gene>
<organism evidence="1 2">
    <name type="scientific">Populus alba</name>
    <name type="common">White poplar</name>
    <dbReference type="NCBI Taxonomy" id="43335"/>
    <lineage>
        <taxon>Eukaryota</taxon>
        <taxon>Viridiplantae</taxon>
        <taxon>Streptophyta</taxon>
        <taxon>Embryophyta</taxon>
        <taxon>Tracheophyta</taxon>
        <taxon>Spermatophyta</taxon>
        <taxon>Magnoliopsida</taxon>
        <taxon>eudicotyledons</taxon>
        <taxon>Gunneridae</taxon>
        <taxon>Pentapetalae</taxon>
        <taxon>rosids</taxon>
        <taxon>fabids</taxon>
        <taxon>Malpighiales</taxon>
        <taxon>Salicaceae</taxon>
        <taxon>Saliceae</taxon>
        <taxon>Populus</taxon>
    </lineage>
</organism>
<dbReference type="EMBL" id="RCHU02000008">
    <property type="protein sequence ID" value="KAL3582973.1"/>
    <property type="molecule type" value="Genomic_DNA"/>
</dbReference>
<dbReference type="Proteomes" id="UP000309997">
    <property type="component" value="Unassembled WGS sequence"/>
</dbReference>
<protein>
    <submittedName>
        <fullName evidence="1">Uncharacterized protein</fullName>
    </submittedName>
</protein>
<evidence type="ECO:0000313" key="1">
    <source>
        <dbReference type="EMBL" id="KAL3582973.1"/>
    </source>
</evidence>
<name>A0ACC4BWC3_POPAL</name>